<sequence length="81" mass="8949">MQSDRQPAPADTPQGIASGATEALPEVDLMRRYVRIQARRDDGLVAFEFSIGWTELAVELLLPARAFDEFCAVNRAVVLTD</sequence>
<gene>
    <name evidence="1" type="ORF">Q8X39_16345</name>
</gene>
<reference evidence="1 2" key="1">
    <citation type="submission" date="2023-08" db="EMBL/GenBank/DDBJ databases">
        <authorList>
            <person name="Roldan D.M."/>
            <person name="Menes R.J."/>
        </authorList>
    </citation>
    <scope>NUCLEOTIDE SEQUENCE [LARGE SCALE GENOMIC DNA]</scope>
    <source>
        <strain evidence="1 2">CCM 2812</strain>
    </source>
</reference>
<accession>A0ABT9G7G6</accession>
<dbReference type="EMBL" id="JAUZEE010000009">
    <property type="protein sequence ID" value="MDP4302207.1"/>
    <property type="molecule type" value="Genomic_DNA"/>
</dbReference>
<protein>
    <submittedName>
        <fullName evidence="1">Phenol hydroxylase subunit</fullName>
    </submittedName>
</protein>
<comment type="caution">
    <text evidence="1">The sequence shown here is derived from an EMBL/GenBank/DDBJ whole genome shotgun (WGS) entry which is preliminary data.</text>
</comment>
<dbReference type="InterPro" id="IPR010353">
    <property type="entry name" value="DmpK"/>
</dbReference>
<keyword evidence="2" id="KW-1185">Reference proteome</keyword>
<dbReference type="Proteomes" id="UP001235760">
    <property type="component" value="Unassembled WGS sequence"/>
</dbReference>
<proteinExistence type="predicted"/>
<dbReference type="Pfam" id="PF06099">
    <property type="entry name" value="Phenol_hyd_sub"/>
    <property type="match status" value="1"/>
</dbReference>
<name>A0ABT9G7G6_LEPDI</name>
<evidence type="ECO:0000313" key="1">
    <source>
        <dbReference type="EMBL" id="MDP4302207.1"/>
    </source>
</evidence>
<organism evidence="1 2">
    <name type="scientific">Leptothrix discophora</name>
    <dbReference type="NCBI Taxonomy" id="89"/>
    <lineage>
        <taxon>Bacteria</taxon>
        <taxon>Pseudomonadati</taxon>
        <taxon>Pseudomonadota</taxon>
        <taxon>Betaproteobacteria</taxon>
        <taxon>Burkholderiales</taxon>
        <taxon>Sphaerotilaceae</taxon>
        <taxon>Leptothrix</taxon>
    </lineage>
</organism>
<evidence type="ECO:0000313" key="2">
    <source>
        <dbReference type="Proteomes" id="UP001235760"/>
    </source>
</evidence>